<evidence type="ECO:0000256" key="6">
    <source>
        <dbReference type="SAM" id="Phobius"/>
    </source>
</evidence>
<accession>A0A927D1Y9</accession>
<feature type="transmembrane region" description="Helical" evidence="6">
    <location>
        <begin position="7"/>
        <end position="25"/>
    </location>
</feature>
<dbReference type="GO" id="GO:0016020">
    <property type="term" value="C:membrane"/>
    <property type="evidence" value="ECO:0007669"/>
    <property type="project" value="UniProtKB-SubCell"/>
</dbReference>
<evidence type="ECO:0000256" key="1">
    <source>
        <dbReference type="ARBA" id="ARBA00004141"/>
    </source>
</evidence>
<dbReference type="RefSeq" id="WP_190999097.1">
    <property type="nucleotide sequence ID" value="NZ_JACXSI010000037.1"/>
</dbReference>
<sequence>MNISMKWFYRLGFILLLFFVVFLFLKLKPIWLPIISIIGKALIPFGIAAFISYLLHPVVEKLHQKGLNRSLSIALIYVLFFGGTAFAFYKATPVILRELEDLMESTPHLADQYTDILQTIEKKTSNWPIQFQSRIQDAVVFVEGKIEVLLMKAIEYTAQLPDFILLFALVPLVAFYLLKDWFLIKKAAWNLTPVKVRKQGASFMKDIEKSLGSYIRGQVIVCFIIGVVSSLLLWLLDVKYSLLLGIIIGVTNIIPYFGPIIGAIPAVLIAAATSTKQVIWVAVIVFGLQFAEGNILSPLIVGKSLHMHPLLIMLSLFIGGEIGGVVGLLVAVPVLAIIKVALVHARIHFKRQRQMVYKRD</sequence>
<feature type="transmembrane region" description="Helical" evidence="6">
    <location>
        <begin position="160"/>
        <end position="178"/>
    </location>
</feature>
<comment type="caution">
    <text evidence="7">The sequence shown here is derived from an EMBL/GenBank/DDBJ whole genome shotgun (WGS) entry which is preliminary data.</text>
</comment>
<feature type="transmembrane region" description="Helical" evidence="6">
    <location>
        <begin position="67"/>
        <end position="89"/>
    </location>
</feature>
<feature type="transmembrane region" description="Helical" evidence="6">
    <location>
        <begin position="278"/>
        <end position="300"/>
    </location>
</feature>
<dbReference type="AlphaFoldDB" id="A0A927D1Y9"/>
<evidence type="ECO:0000313" key="7">
    <source>
        <dbReference type="EMBL" id="MBD3109559.1"/>
    </source>
</evidence>
<feature type="transmembrane region" description="Helical" evidence="6">
    <location>
        <begin position="312"/>
        <end position="345"/>
    </location>
</feature>
<evidence type="ECO:0000256" key="5">
    <source>
        <dbReference type="ARBA" id="ARBA00023136"/>
    </source>
</evidence>
<evidence type="ECO:0000256" key="4">
    <source>
        <dbReference type="ARBA" id="ARBA00022989"/>
    </source>
</evidence>
<evidence type="ECO:0000256" key="3">
    <source>
        <dbReference type="ARBA" id="ARBA00022692"/>
    </source>
</evidence>
<dbReference type="PANTHER" id="PTHR21716:SF15">
    <property type="entry name" value="TRANSPORT PROTEIN YRRI-RELATED"/>
    <property type="match status" value="1"/>
</dbReference>
<dbReference type="PANTHER" id="PTHR21716">
    <property type="entry name" value="TRANSMEMBRANE PROTEIN"/>
    <property type="match status" value="1"/>
</dbReference>
<keyword evidence="5 6" id="KW-0472">Membrane</keyword>
<evidence type="ECO:0000313" key="8">
    <source>
        <dbReference type="Proteomes" id="UP000602076"/>
    </source>
</evidence>
<dbReference type="Proteomes" id="UP000602076">
    <property type="component" value="Unassembled WGS sequence"/>
</dbReference>
<evidence type="ECO:0000256" key="2">
    <source>
        <dbReference type="ARBA" id="ARBA00009773"/>
    </source>
</evidence>
<comment type="subcellular location">
    <subcellularLocation>
        <location evidence="1">Membrane</location>
        <topology evidence="1">Multi-pass membrane protein</topology>
    </subcellularLocation>
</comment>
<dbReference type="Pfam" id="PF01594">
    <property type="entry name" value="AI-2E_transport"/>
    <property type="match status" value="1"/>
</dbReference>
<reference evidence="7" key="1">
    <citation type="submission" date="2020-09" db="EMBL/GenBank/DDBJ databases">
        <title>Bacillus faecalis sp. nov., a moderately halophilic bacterium isolated from cow faeces.</title>
        <authorList>
            <person name="Jiang L."/>
            <person name="Lee J."/>
        </authorList>
    </citation>
    <scope>NUCLEOTIDE SEQUENCE</scope>
    <source>
        <strain evidence="7">AGMB 02131</strain>
    </source>
</reference>
<dbReference type="InterPro" id="IPR002549">
    <property type="entry name" value="AI-2E-like"/>
</dbReference>
<dbReference type="GO" id="GO:0055085">
    <property type="term" value="P:transmembrane transport"/>
    <property type="evidence" value="ECO:0007669"/>
    <property type="project" value="TreeGrafter"/>
</dbReference>
<protein>
    <submittedName>
        <fullName evidence="7">AI-2E family transporter</fullName>
    </submittedName>
</protein>
<feature type="transmembrane region" description="Helical" evidence="6">
    <location>
        <begin position="214"/>
        <end position="236"/>
    </location>
</feature>
<proteinExistence type="inferred from homology"/>
<feature type="transmembrane region" description="Helical" evidence="6">
    <location>
        <begin position="242"/>
        <end position="271"/>
    </location>
</feature>
<gene>
    <name evidence="7" type="ORF">IEO70_14520</name>
</gene>
<comment type="similarity">
    <text evidence="2">Belongs to the autoinducer-2 exporter (AI-2E) (TC 2.A.86) family.</text>
</comment>
<keyword evidence="3 6" id="KW-0812">Transmembrane</keyword>
<keyword evidence="4 6" id="KW-1133">Transmembrane helix</keyword>
<organism evidence="7 8">
    <name type="scientific">Peribacillus faecalis</name>
    <dbReference type="NCBI Taxonomy" id="2772559"/>
    <lineage>
        <taxon>Bacteria</taxon>
        <taxon>Bacillati</taxon>
        <taxon>Bacillota</taxon>
        <taxon>Bacilli</taxon>
        <taxon>Bacillales</taxon>
        <taxon>Bacillaceae</taxon>
        <taxon>Peribacillus</taxon>
    </lineage>
</organism>
<name>A0A927D1Y9_9BACI</name>
<feature type="transmembrane region" description="Helical" evidence="6">
    <location>
        <begin position="31"/>
        <end position="55"/>
    </location>
</feature>
<dbReference type="EMBL" id="JACXSI010000037">
    <property type="protein sequence ID" value="MBD3109559.1"/>
    <property type="molecule type" value="Genomic_DNA"/>
</dbReference>
<keyword evidence="8" id="KW-1185">Reference proteome</keyword>